<evidence type="ECO:0000259" key="3">
    <source>
        <dbReference type="PROSITE" id="PS50048"/>
    </source>
</evidence>
<evidence type="ECO:0000256" key="1">
    <source>
        <dbReference type="ARBA" id="ARBA00023242"/>
    </source>
</evidence>
<dbReference type="SUPFAM" id="SSF57701">
    <property type="entry name" value="Zn2/Cys6 DNA-binding domain"/>
    <property type="match status" value="1"/>
</dbReference>
<dbReference type="Gene3D" id="4.10.240.10">
    <property type="entry name" value="Zn(2)-C6 fungal-type DNA-binding domain"/>
    <property type="match status" value="1"/>
</dbReference>
<gene>
    <name evidence="4" type="ORF">LGLO00237_LOCUS21313</name>
</gene>
<feature type="domain" description="Zn(2)-C6 fungal-type" evidence="3">
    <location>
        <begin position="89"/>
        <end position="120"/>
    </location>
</feature>
<dbReference type="AlphaFoldDB" id="A0A7S3Z2K9"/>
<feature type="compositionally biased region" description="Basic residues" evidence="2">
    <location>
        <begin position="190"/>
        <end position="209"/>
    </location>
</feature>
<protein>
    <recommendedName>
        <fullName evidence="3">Zn(2)-C6 fungal-type domain-containing protein</fullName>
    </recommendedName>
</protein>
<dbReference type="InterPro" id="IPR036864">
    <property type="entry name" value="Zn2-C6_fun-type_DNA-bd_sf"/>
</dbReference>
<evidence type="ECO:0000256" key="2">
    <source>
        <dbReference type="SAM" id="MobiDB-lite"/>
    </source>
</evidence>
<dbReference type="GO" id="GO:0000981">
    <property type="term" value="F:DNA-binding transcription factor activity, RNA polymerase II-specific"/>
    <property type="evidence" value="ECO:0007669"/>
    <property type="project" value="InterPro"/>
</dbReference>
<reference evidence="4" key="1">
    <citation type="submission" date="2021-01" db="EMBL/GenBank/DDBJ databases">
        <authorList>
            <person name="Corre E."/>
            <person name="Pelletier E."/>
            <person name="Niang G."/>
            <person name="Scheremetjew M."/>
            <person name="Finn R."/>
            <person name="Kale V."/>
            <person name="Holt S."/>
            <person name="Cochrane G."/>
            <person name="Meng A."/>
            <person name="Brown T."/>
            <person name="Cohen L."/>
        </authorList>
    </citation>
    <scope>NUCLEOTIDE SEQUENCE</scope>
    <source>
        <strain evidence="4">CCCM811</strain>
    </source>
</reference>
<feature type="compositionally biased region" description="Basic residues" evidence="2">
    <location>
        <begin position="72"/>
        <end position="81"/>
    </location>
</feature>
<dbReference type="PANTHER" id="PTHR31668">
    <property type="entry name" value="GLUCOSE TRANSPORT TRANSCRIPTION REGULATOR RGT1-RELATED-RELATED"/>
    <property type="match status" value="1"/>
</dbReference>
<proteinExistence type="predicted"/>
<feature type="region of interest" description="Disordered" evidence="2">
    <location>
        <begin position="62"/>
        <end position="81"/>
    </location>
</feature>
<dbReference type="InterPro" id="IPR050797">
    <property type="entry name" value="Carb_Metab_Trans_Reg"/>
</dbReference>
<feature type="compositionally biased region" description="Low complexity" evidence="2">
    <location>
        <begin position="210"/>
        <end position="219"/>
    </location>
</feature>
<sequence length="479" mass="50736">MQDPNQEPPALATMLQNVNSAMAIKVPMVVAAKTVPEQPVQNMAKSVPPGQAIKAAIIEVKQTPADPTSGSGRRRPRATNGRRARAAVACGWCRRRKIRCVFEEDKKCKECKRHNIDCISATTDSTTLRKKVQVPLDKDGHRPRARLADHMNPNNDKQCTRDPRCTRPLFHPGHCRVKKLDESGFEELARKRKRARERKRKAGSSKPSKKQATAKAKPTTMELQHTGHMALKPFNLPVPGVPPALSTMRAPSVPVPPPTNLGLKPAQPAQPTAQATSGVFEAQLAQQRAQAEQKKDAEQLLLLGVLAEAMKKTTKAKLGSAPPTVATATVAPAKVLAKVPTKVPIPAKVPVPAQTAIPAAQAAVPVQATIPAQAVMPVQGPLLAQAPIPMRATIAVKPPTPAKVPVPAKAPVPAIFSAQAKAPALAPTLAEMPAAAKEASAPTSAVLASFPVKAPNIANAAPKADNSNGTKQPEEKKST</sequence>
<feature type="region of interest" description="Disordered" evidence="2">
    <location>
        <begin position="186"/>
        <end position="219"/>
    </location>
</feature>
<dbReference type="PROSITE" id="PS50048">
    <property type="entry name" value="ZN2_CY6_FUNGAL_2"/>
    <property type="match status" value="1"/>
</dbReference>
<dbReference type="SMART" id="SM00066">
    <property type="entry name" value="GAL4"/>
    <property type="match status" value="1"/>
</dbReference>
<dbReference type="InterPro" id="IPR001138">
    <property type="entry name" value="Zn2Cys6_DnaBD"/>
</dbReference>
<feature type="region of interest" description="Disordered" evidence="2">
    <location>
        <begin position="457"/>
        <end position="479"/>
    </location>
</feature>
<evidence type="ECO:0000313" key="4">
    <source>
        <dbReference type="EMBL" id="CAE0669683.1"/>
    </source>
</evidence>
<dbReference type="EMBL" id="HBIV01029859">
    <property type="protein sequence ID" value="CAE0669683.1"/>
    <property type="molecule type" value="Transcribed_RNA"/>
</dbReference>
<dbReference type="GO" id="GO:0008270">
    <property type="term" value="F:zinc ion binding"/>
    <property type="evidence" value="ECO:0007669"/>
    <property type="project" value="InterPro"/>
</dbReference>
<name>A0A7S3Z2K9_9EUKA</name>
<dbReference type="CDD" id="cd00067">
    <property type="entry name" value="GAL4"/>
    <property type="match status" value="1"/>
</dbReference>
<accession>A0A7S3Z2K9</accession>
<dbReference type="PROSITE" id="PS00463">
    <property type="entry name" value="ZN2_CY6_FUNGAL_1"/>
    <property type="match status" value="1"/>
</dbReference>
<organism evidence="4">
    <name type="scientific">Lotharella globosa</name>
    <dbReference type="NCBI Taxonomy" id="91324"/>
    <lineage>
        <taxon>Eukaryota</taxon>
        <taxon>Sar</taxon>
        <taxon>Rhizaria</taxon>
        <taxon>Cercozoa</taxon>
        <taxon>Chlorarachniophyceae</taxon>
        <taxon>Lotharella</taxon>
    </lineage>
</organism>
<keyword evidence="1" id="KW-0539">Nucleus</keyword>
<dbReference type="Pfam" id="PF00172">
    <property type="entry name" value="Zn_clus"/>
    <property type="match status" value="1"/>
</dbReference>